<name>A0A6C0IR54_9ZZZZ</name>
<dbReference type="EMBL" id="MN740233">
    <property type="protein sequence ID" value="QHT94995.1"/>
    <property type="molecule type" value="Genomic_DNA"/>
</dbReference>
<dbReference type="AlphaFoldDB" id="A0A6C0IR54"/>
<accession>A0A6C0IR54</accession>
<dbReference type="EMBL" id="MN740680">
    <property type="protein sequence ID" value="QHS80436.1"/>
    <property type="molecule type" value="Genomic_DNA"/>
</dbReference>
<evidence type="ECO:0000313" key="1">
    <source>
        <dbReference type="EMBL" id="QHS80436.1"/>
    </source>
</evidence>
<proteinExistence type="predicted"/>
<organism evidence="2">
    <name type="scientific">viral metagenome</name>
    <dbReference type="NCBI Taxonomy" id="1070528"/>
    <lineage>
        <taxon>unclassified sequences</taxon>
        <taxon>metagenomes</taxon>
        <taxon>organismal metagenomes</taxon>
    </lineage>
</organism>
<protein>
    <submittedName>
        <fullName evidence="2">Uncharacterized protein</fullName>
    </submittedName>
</protein>
<sequence length="128" mass="15519">MWYEGSQYENAGPKAKDVRIDMIANVKWFNLKTYPKCLSSQKLKEIINKVIPDNRNDFGSYRNYYYVKKNIIKEIEKELMDYIIEDFKIYRAKRVLKRELTPLIIHKLYKVGGMRYKETKAHFEKLRN</sequence>
<reference evidence="2" key="1">
    <citation type="journal article" date="2020" name="Nature">
        <title>Giant virus diversity and host interactions through global metagenomics.</title>
        <authorList>
            <person name="Schulz F."/>
            <person name="Roux S."/>
            <person name="Paez-Espino D."/>
            <person name="Jungbluth S."/>
            <person name="Walsh D.A."/>
            <person name="Denef V.J."/>
            <person name="McMahon K.D."/>
            <person name="Konstantinidis K.T."/>
            <person name="Eloe-Fadrosh E.A."/>
            <person name="Kyrpides N.C."/>
            <person name="Woyke T."/>
        </authorList>
    </citation>
    <scope>NUCLEOTIDE SEQUENCE</scope>
    <source>
        <strain evidence="2">GVMAG-M-3300024261-37</strain>
        <strain evidence="1">GVMAG-S-1039698-54</strain>
    </source>
</reference>
<evidence type="ECO:0000313" key="2">
    <source>
        <dbReference type="EMBL" id="QHT94995.1"/>
    </source>
</evidence>